<dbReference type="Proteomes" id="UP000054937">
    <property type="component" value="Unassembled WGS sequence"/>
</dbReference>
<gene>
    <name evidence="3" type="ORF">PPERSA_02320</name>
</gene>
<dbReference type="AlphaFoldDB" id="A0A0V0QTY9"/>
<evidence type="ECO:0000256" key="1">
    <source>
        <dbReference type="SAM" id="Coils"/>
    </source>
</evidence>
<evidence type="ECO:0000313" key="3">
    <source>
        <dbReference type="EMBL" id="KRX05788.1"/>
    </source>
</evidence>
<dbReference type="SUPFAM" id="SSF51556">
    <property type="entry name" value="Metallo-dependent hydrolases"/>
    <property type="match status" value="1"/>
</dbReference>
<feature type="region of interest" description="Disordered" evidence="2">
    <location>
        <begin position="103"/>
        <end position="144"/>
    </location>
</feature>
<dbReference type="GO" id="GO:0046103">
    <property type="term" value="P:inosine biosynthetic process"/>
    <property type="evidence" value="ECO:0007669"/>
    <property type="project" value="TreeGrafter"/>
</dbReference>
<evidence type="ECO:0000313" key="4">
    <source>
        <dbReference type="Proteomes" id="UP000054937"/>
    </source>
</evidence>
<evidence type="ECO:0008006" key="5">
    <source>
        <dbReference type="Google" id="ProtNLM"/>
    </source>
</evidence>
<dbReference type="PANTHER" id="PTHR11409:SF39">
    <property type="entry name" value="ADENOSINE DEAMINASE 2"/>
    <property type="match status" value="1"/>
</dbReference>
<dbReference type="InterPro" id="IPR032466">
    <property type="entry name" value="Metal_Hydrolase"/>
</dbReference>
<feature type="compositionally biased region" description="Low complexity" evidence="2">
    <location>
        <begin position="120"/>
        <end position="136"/>
    </location>
</feature>
<dbReference type="GO" id="GO:0004000">
    <property type="term" value="F:adenosine deaminase activity"/>
    <property type="evidence" value="ECO:0007669"/>
    <property type="project" value="TreeGrafter"/>
</dbReference>
<dbReference type="InParanoid" id="A0A0V0QTY9"/>
<comment type="caution">
    <text evidence="3">The sequence shown here is derived from an EMBL/GenBank/DDBJ whole genome shotgun (WGS) entry which is preliminary data.</text>
</comment>
<keyword evidence="4" id="KW-1185">Reference proteome</keyword>
<keyword evidence="1" id="KW-0175">Coiled coil</keyword>
<reference evidence="3 4" key="1">
    <citation type="journal article" date="2015" name="Sci. Rep.">
        <title>Genome of the facultative scuticociliatosis pathogen Pseudocohnilembus persalinus provides insight into its virulence through horizontal gene transfer.</title>
        <authorList>
            <person name="Xiong J."/>
            <person name="Wang G."/>
            <person name="Cheng J."/>
            <person name="Tian M."/>
            <person name="Pan X."/>
            <person name="Warren A."/>
            <person name="Jiang C."/>
            <person name="Yuan D."/>
            <person name="Miao W."/>
        </authorList>
    </citation>
    <scope>NUCLEOTIDE SEQUENCE [LARGE SCALE GENOMIC DNA]</scope>
    <source>
        <strain evidence="3">36N120E</strain>
    </source>
</reference>
<dbReference type="Gene3D" id="3.20.20.140">
    <property type="entry name" value="Metal-dependent hydrolases"/>
    <property type="match status" value="1"/>
</dbReference>
<proteinExistence type="predicted"/>
<organism evidence="3 4">
    <name type="scientific">Pseudocohnilembus persalinus</name>
    <name type="common">Ciliate</name>
    <dbReference type="NCBI Taxonomy" id="266149"/>
    <lineage>
        <taxon>Eukaryota</taxon>
        <taxon>Sar</taxon>
        <taxon>Alveolata</taxon>
        <taxon>Ciliophora</taxon>
        <taxon>Intramacronucleata</taxon>
        <taxon>Oligohymenophorea</taxon>
        <taxon>Scuticociliatia</taxon>
        <taxon>Philasterida</taxon>
        <taxon>Pseudocohnilembidae</taxon>
        <taxon>Pseudocohnilembus</taxon>
    </lineage>
</organism>
<protein>
    <recommendedName>
        <fullName evidence="5">Adenosine deaminase domain-containing protein</fullName>
    </recommendedName>
</protein>
<evidence type="ECO:0000256" key="2">
    <source>
        <dbReference type="SAM" id="MobiDB-lite"/>
    </source>
</evidence>
<name>A0A0V0QTY9_PSEPJ</name>
<dbReference type="GO" id="GO:0006154">
    <property type="term" value="P:adenosine catabolic process"/>
    <property type="evidence" value="ECO:0007669"/>
    <property type="project" value="TreeGrafter"/>
</dbReference>
<sequence length="526" mass="63483">MDQDNLNNNIQNIFKKLPKGCDLHVQYNSVIDYDEILLEMEKSTIYDTILYDKQKQVFRIVDAQTYYKNEKFQDKDLYAKYFKNEKYIRELISKELQQQIRLSKVKQQPENQQKEDGDENSNSQEQEQQSQDLQQQENEDSQENNLQVEQFDTDQFLSEYRTLNSLFQNILGSDIFFKNYCSLLFEHMEQQAINLLEIRMKVDLKEIKKHVNFKQLLDCLIGLNEQNIRNNRQVRIIASFNRNQQNLEENVLEFLNFLNERKKYKLIINGIDFNGQELAGINKELMENEEILNLMKKLNIQFYNSVGEMLIKSEYQEYFGWQDNHNLNNVLYQLEHKQKYPDIYKKPVRIGNGIIFLQWLDFLQRSQKDENLSQEQKAENKVQYEKYEKLSQNVCFEVSPFSNLIFYGNQLEKQIFEKYADRICLCGDNQNKIDMNLSNVFHYLFLNLEVSYDSMIKMIKNSIKFSGLDTVIIKEIEKQFEKDLEEWEDEYKQQIIESQGQEEHKLIFQKPWWQYETYKVYKRATR</sequence>
<dbReference type="EMBL" id="LDAU01000104">
    <property type="protein sequence ID" value="KRX05788.1"/>
    <property type="molecule type" value="Genomic_DNA"/>
</dbReference>
<dbReference type="PANTHER" id="PTHR11409">
    <property type="entry name" value="ADENOSINE DEAMINASE"/>
    <property type="match status" value="1"/>
</dbReference>
<feature type="coiled-coil region" evidence="1">
    <location>
        <begin position="477"/>
        <end position="504"/>
    </location>
</feature>
<dbReference type="InterPro" id="IPR006330">
    <property type="entry name" value="Ado/ade_deaminase"/>
</dbReference>
<accession>A0A0V0QTY9</accession>